<keyword evidence="3" id="KW-1185">Reference proteome</keyword>
<evidence type="ECO:0000313" key="2">
    <source>
        <dbReference type="EMBL" id="KAF5335793.1"/>
    </source>
</evidence>
<reference evidence="2 3" key="1">
    <citation type="journal article" date="2020" name="ISME J.">
        <title>Uncovering the hidden diversity of litter-decomposition mechanisms in mushroom-forming fungi.</title>
        <authorList>
            <person name="Floudas D."/>
            <person name="Bentzer J."/>
            <person name="Ahren D."/>
            <person name="Johansson T."/>
            <person name="Persson P."/>
            <person name="Tunlid A."/>
        </authorList>
    </citation>
    <scope>NUCLEOTIDE SEQUENCE [LARGE SCALE GENOMIC DNA]</scope>
    <source>
        <strain evidence="2 3">CBS 175.51</strain>
    </source>
</reference>
<feature type="signal peptide" evidence="1">
    <location>
        <begin position="1"/>
        <end position="22"/>
    </location>
</feature>
<gene>
    <name evidence="2" type="ORF">D9611_009582</name>
</gene>
<feature type="chain" id="PRO_5034229045" evidence="1">
    <location>
        <begin position="23"/>
        <end position="116"/>
    </location>
</feature>
<proteinExistence type="predicted"/>
<protein>
    <submittedName>
        <fullName evidence="2">Uncharacterized protein</fullName>
    </submittedName>
</protein>
<sequence length="116" mass="13198">MRVPLLALLPVALGTLASLANAHFTDDVDAREIHARRSFQDDSALERRDIIASLSTRDLIDTLSERLEQRDIKYGWYCGNCKRWLSTFQSTVWTIGNESVQSHKGMGHNVVQMRKP</sequence>
<evidence type="ECO:0000256" key="1">
    <source>
        <dbReference type="SAM" id="SignalP"/>
    </source>
</evidence>
<dbReference type="AlphaFoldDB" id="A0A8H5C6E3"/>
<organism evidence="2 3">
    <name type="scientific">Ephemerocybe angulata</name>
    <dbReference type="NCBI Taxonomy" id="980116"/>
    <lineage>
        <taxon>Eukaryota</taxon>
        <taxon>Fungi</taxon>
        <taxon>Dikarya</taxon>
        <taxon>Basidiomycota</taxon>
        <taxon>Agaricomycotina</taxon>
        <taxon>Agaricomycetes</taxon>
        <taxon>Agaricomycetidae</taxon>
        <taxon>Agaricales</taxon>
        <taxon>Agaricineae</taxon>
        <taxon>Psathyrellaceae</taxon>
        <taxon>Ephemerocybe</taxon>
    </lineage>
</organism>
<dbReference type="EMBL" id="JAACJK010000060">
    <property type="protein sequence ID" value="KAF5335793.1"/>
    <property type="molecule type" value="Genomic_DNA"/>
</dbReference>
<dbReference type="OrthoDB" id="3090419at2759"/>
<comment type="caution">
    <text evidence="2">The sequence shown here is derived from an EMBL/GenBank/DDBJ whole genome shotgun (WGS) entry which is preliminary data.</text>
</comment>
<name>A0A8H5C6E3_9AGAR</name>
<evidence type="ECO:0000313" key="3">
    <source>
        <dbReference type="Proteomes" id="UP000541558"/>
    </source>
</evidence>
<keyword evidence="1" id="KW-0732">Signal</keyword>
<accession>A0A8H5C6E3</accession>
<dbReference type="Proteomes" id="UP000541558">
    <property type="component" value="Unassembled WGS sequence"/>
</dbReference>